<evidence type="ECO:0000256" key="1">
    <source>
        <dbReference type="SAM" id="MobiDB-lite"/>
    </source>
</evidence>
<dbReference type="AlphaFoldDB" id="A0A498HFW8"/>
<sequence length="194" mass="21361">MAIADQTPAKQQREETLTLVDDSVRQAPSKRQRDETLTLAEDSVDLKRQKPYTDILSLLDEEEVEPPEDLSSLITTLQQEISPEPLNAFPSSETLAAESALEGYASSSSGSSTPTSSNACFLKEDECERVMRHLLEASDDELGIPQREADGSDEVDGDGFKFDGLDGISFGDGLWELEDEAANYYTLVQSELFM</sequence>
<dbReference type="PANTHER" id="PTHR34539">
    <property type="entry name" value="T6J4.11 PROTEIN"/>
    <property type="match status" value="1"/>
</dbReference>
<keyword evidence="3" id="KW-1185">Reference proteome</keyword>
<proteinExistence type="predicted"/>
<evidence type="ECO:0000313" key="3">
    <source>
        <dbReference type="Proteomes" id="UP000290289"/>
    </source>
</evidence>
<reference evidence="2 3" key="1">
    <citation type="submission" date="2018-10" db="EMBL/GenBank/DDBJ databases">
        <title>A high-quality apple genome assembly.</title>
        <authorList>
            <person name="Hu J."/>
        </authorList>
    </citation>
    <scope>NUCLEOTIDE SEQUENCE [LARGE SCALE GENOMIC DNA]</scope>
    <source>
        <strain evidence="3">cv. HFTH1</strain>
        <tissue evidence="2">Young leaf</tissue>
    </source>
</reference>
<dbReference type="EMBL" id="RDQH01000342">
    <property type="protein sequence ID" value="RXH69899.1"/>
    <property type="molecule type" value="Genomic_DNA"/>
</dbReference>
<accession>A0A498HFW8</accession>
<gene>
    <name evidence="2" type="ORF">DVH24_007155</name>
</gene>
<dbReference type="Proteomes" id="UP000290289">
    <property type="component" value="Chromosome 16"/>
</dbReference>
<evidence type="ECO:0000313" key="2">
    <source>
        <dbReference type="EMBL" id="RXH69899.1"/>
    </source>
</evidence>
<feature type="compositionally biased region" description="Low complexity" evidence="1">
    <location>
        <begin position="98"/>
        <end position="117"/>
    </location>
</feature>
<comment type="caution">
    <text evidence="2">The sequence shown here is derived from an EMBL/GenBank/DDBJ whole genome shotgun (WGS) entry which is preliminary data.</text>
</comment>
<protein>
    <submittedName>
        <fullName evidence="2">Uncharacterized protein</fullName>
    </submittedName>
</protein>
<feature type="region of interest" description="Disordered" evidence="1">
    <location>
        <begin position="1"/>
        <end position="38"/>
    </location>
</feature>
<organism evidence="2 3">
    <name type="scientific">Malus domestica</name>
    <name type="common">Apple</name>
    <name type="synonym">Pyrus malus</name>
    <dbReference type="NCBI Taxonomy" id="3750"/>
    <lineage>
        <taxon>Eukaryota</taxon>
        <taxon>Viridiplantae</taxon>
        <taxon>Streptophyta</taxon>
        <taxon>Embryophyta</taxon>
        <taxon>Tracheophyta</taxon>
        <taxon>Spermatophyta</taxon>
        <taxon>Magnoliopsida</taxon>
        <taxon>eudicotyledons</taxon>
        <taxon>Gunneridae</taxon>
        <taxon>Pentapetalae</taxon>
        <taxon>rosids</taxon>
        <taxon>fabids</taxon>
        <taxon>Rosales</taxon>
        <taxon>Rosaceae</taxon>
        <taxon>Amygdaloideae</taxon>
        <taxon>Maleae</taxon>
        <taxon>Malus</taxon>
    </lineage>
</organism>
<dbReference type="PANTHER" id="PTHR34539:SF3">
    <property type="entry name" value="NAC DOMAIN-CONTAINING PROTEIN"/>
    <property type="match status" value="1"/>
</dbReference>
<feature type="region of interest" description="Disordered" evidence="1">
    <location>
        <begin position="98"/>
        <end position="118"/>
    </location>
</feature>
<name>A0A498HFW8_MALDO</name>